<evidence type="ECO:0000256" key="1">
    <source>
        <dbReference type="SAM" id="MobiDB-lite"/>
    </source>
</evidence>
<feature type="transmembrane region" description="Helical" evidence="2">
    <location>
        <begin position="59"/>
        <end position="82"/>
    </location>
</feature>
<feature type="region of interest" description="Disordered" evidence="1">
    <location>
        <begin position="123"/>
        <end position="144"/>
    </location>
</feature>
<keyword evidence="4" id="KW-1185">Reference proteome</keyword>
<gene>
    <name evidence="3" type="ORF">G5C51_05895</name>
</gene>
<protein>
    <submittedName>
        <fullName evidence="3">Uncharacterized protein</fullName>
    </submittedName>
</protein>
<evidence type="ECO:0000313" key="3">
    <source>
        <dbReference type="EMBL" id="NGN63435.1"/>
    </source>
</evidence>
<keyword evidence="2" id="KW-1133">Transmembrane helix</keyword>
<keyword evidence="2" id="KW-0812">Transmembrane</keyword>
<proteinExistence type="predicted"/>
<reference evidence="3 4" key="1">
    <citation type="submission" date="2020-02" db="EMBL/GenBank/DDBJ databases">
        <title>Whole-genome analyses of novel actinobacteria.</title>
        <authorList>
            <person name="Sahin N."/>
        </authorList>
    </citation>
    <scope>NUCLEOTIDE SEQUENCE [LARGE SCALE GENOMIC DNA]</scope>
    <source>
        <strain evidence="3 4">A7024</strain>
    </source>
</reference>
<comment type="caution">
    <text evidence="3">The sequence shown here is derived from an EMBL/GenBank/DDBJ whole genome shotgun (WGS) entry which is preliminary data.</text>
</comment>
<accession>A0A6G4TTY0</accession>
<organism evidence="3 4">
    <name type="scientific">Streptomyces coryli</name>
    <dbReference type="NCBI Taxonomy" id="1128680"/>
    <lineage>
        <taxon>Bacteria</taxon>
        <taxon>Bacillati</taxon>
        <taxon>Actinomycetota</taxon>
        <taxon>Actinomycetes</taxon>
        <taxon>Kitasatosporales</taxon>
        <taxon>Streptomycetaceae</taxon>
        <taxon>Streptomyces</taxon>
    </lineage>
</organism>
<keyword evidence="2" id="KW-0472">Membrane</keyword>
<dbReference type="AlphaFoldDB" id="A0A6G4TTY0"/>
<name>A0A6G4TTY0_9ACTN</name>
<dbReference type="Proteomes" id="UP000481583">
    <property type="component" value="Unassembled WGS sequence"/>
</dbReference>
<evidence type="ECO:0000313" key="4">
    <source>
        <dbReference type="Proteomes" id="UP000481583"/>
    </source>
</evidence>
<dbReference type="EMBL" id="JAAKZV010000014">
    <property type="protein sequence ID" value="NGN63435.1"/>
    <property type="molecule type" value="Genomic_DNA"/>
</dbReference>
<sequence>MQELELRVDAGPASVDEQVERLVRSLYRDLRALGLVHVERKQSPPPAGSMASVGYELGAIVLSGAFSVAALKAIGNVVVAFVDRSKARSVEWEFGEHKGKFEALSAADQSRLIDVISARIAAEAADRGGEDVDGGAPDRAADRD</sequence>
<evidence type="ECO:0000256" key="2">
    <source>
        <dbReference type="SAM" id="Phobius"/>
    </source>
</evidence>
<dbReference type="RefSeq" id="WP_165232800.1">
    <property type="nucleotide sequence ID" value="NZ_JAAKZV010000014.1"/>
</dbReference>